<keyword evidence="2" id="KW-0732">Signal</keyword>
<feature type="transmembrane region" description="Helical" evidence="1">
    <location>
        <begin position="301"/>
        <end position="322"/>
    </location>
</feature>
<keyword evidence="3" id="KW-1185">Reference proteome</keyword>
<feature type="transmembrane region" description="Helical" evidence="1">
    <location>
        <begin position="541"/>
        <end position="562"/>
    </location>
</feature>
<proteinExistence type="predicted"/>
<dbReference type="Proteomes" id="UP000694925">
    <property type="component" value="Unplaced"/>
</dbReference>
<evidence type="ECO:0000313" key="4">
    <source>
        <dbReference type="RefSeq" id="XP_017881905.1"/>
    </source>
</evidence>
<sequence>MSISLPLCLLALQHLNYSSYLTVIKEPIADFLLKVKPFDVQFIVQNISGDDVEVVNEIYKTVTRASPTNIISINKMLPPELLPFHVSAQTLILYVYASKRAPDTREMMYMIKVMIQSSIANPKILLITLLEERDSNFESFMKMMWDERILHVTILDVGKCNGEVVIKLHQYNPFTNIYEKLPYSSAVRWFPDKTKNFYGYPLWVYVRNRSGHISFKTDSQLNSVEYEGPSVNSMKTLASTLNFRLKLVTVFSVHTDVVIPMHPYFHVSTYLNYQKTLAFELEDWCPLVPVLYKKNTISIQALYGVILFHSLLPIFWMISLAFKFEPRTWQALEIYRLLIGVPALMNPKKSAENIIFCSGMLISAMCASTVLSTLASRRFEERTEIEYNNFEEFSRSGLTPKIVSSMFNLTFEISDDPALLALRKNAVPSTDKDECVEYLAKHKNTSCFLDRRLAMMYIYSYGKRGEAMKISSQLCYAKQPIGYYLDIRSAYKQEIDDILIRLVSSGIQTRWEQNFSGMIERRRTLPVNIDEFEQTTIKWNLMYIIVFGHLLSFFVLIAEIMVHRNYH</sequence>
<dbReference type="KEGG" id="ccal:108626015"/>
<keyword evidence="1" id="KW-1133">Transmembrane helix</keyword>
<gene>
    <name evidence="4" type="primary">LOC108626015</name>
</gene>
<dbReference type="RefSeq" id="XP_017881905.1">
    <property type="nucleotide sequence ID" value="XM_018026416.2"/>
</dbReference>
<feature type="chain" id="PRO_5042527403" evidence="2">
    <location>
        <begin position="19"/>
        <end position="567"/>
    </location>
</feature>
<reference evidence="4" key="1">
    <citation type="submission" date="2025-08" db="UniProtKB">
        <authorList>
            <consortium name="RefSeq"/>
        </authorList>
    </citation>
    <scope>IDENTIFICATION</scope>
    <source>
        <tissue evidence="4">Whole body</tissue>
    </source>
</reference>
<feature type="signal peptide" evidence="2">
    <location>
        <begin position="1"/>
        <end position="18"/>
    </location>
</feature>
<protein>
    <submittedName>
        <fullName evidence="4">Uncharacterized protein LOC108626015</fullName>
    </submittedName>
</protein>
<evidence type="ECO:0000256" key="2">
    <source>
        <dbReference type="SAM" id="SignalP"/>
    </source>
</evidence>
<accession>A0AAJ7J1U3</accession>
<name>A0AAJ7J1U3_9HYME</name>
<evidence type="ECO:0000313" key="3">
    <source>
        <dbReference type="Proteomes" id="UP000694925"/>
    </source>
</evidence>
<keyword evidence="1" id="KW-0472">Membrane</keyword>
<organism evidence="3 4">
    <name type="scientific">Ceratina calcarata</name>
    <dbReference type="NCBI Taxonomy" id="156304"/>
    <lineage>
        <taxon>Eukaryota</taxon>
        <taxon>Metazoa</taxon>
        <taxon>Ecdysozoa</taxon>
        <taxon>Arthropoda</taxon>
        <taxon>Hexapoda</taxon>
        <taxon>Insecta</taxon>
        <taxon>Pterygota</taxon>
        <taxon>Neoptera</taxon>
        <taxon>Endopterygota</taxon>
        <taxon>Hymenoptera</taxon>
        <taxon>Apocrita</taxon>
        <taxon>Aculeata</taxon>
        <taxon>Apoidea</taxon>
        <taxon>Anthophila</taxon>
        <taxon>Apidae</taxon>
        <taxon>Ceratina</taxon>
        <taxon>Zadontomerus</taxon>
    </lineage>
</organism>
<evidence type="ECO:0000256" key="1">
    <source>
        <dbReference type="SAM" id="Phobius"/>
    </source>
</evidence>
<dbReference type="AlphaFoldDB" id="A0AAJ7J1U3"/>
<keyword evidence="1" id="KW-0812">Transmembrane</keyword>
<dbReference type="GeneID" id="108626015"/>